<evidence type="ECO:0000259" key="2">
    <source>
        <dbReference type="PROSITE" id="PS50832"/>
    </source>
</evidence>
<keyword evidence="4" id="KW-1185">Reference proteome</keyword>
<dbReference type="Proteomes" id="UP001412067">
    <property type="component" value="Unassembled WGS sequence"/>
</dbReference>
<evidence type="ECO:0000313" key="4">
    <source>
        <dbReference type="Proteomes" id="UP001412067"/>
    </source>
</evidence>
<gene>
    <name evidence="3" type="ORF">KSP40_PGU017404</name>
</gene>
<organism evidence="3 4">
    <name type="scientific">Platanthera guangdongensis</name>
    <dbReference type="NCBI Taxonomy" id="2320717"/>
    <lineage>
        <taxon>Eukaryota</taxon>
        <taxon>Viridiplantae</taxon>
        <taxon>Streptophyta</taxon>
        <taxon>Embryophyta</taxon>
        <taxon>Tracheophyta</taxon>
        <taxon>Spermatophyta</taxon>
        <taxon>Magnoliopsida</taxon>
        <taxon>Liliopsida</taxon>
        <taxon>Asparagales</taxon>
        <taxon>Orchidaceae</taxon>
        <taxon>Orchidoideae</taxon>
        <taxon>Orchideae</taxon>
        <taxon>Orchidinae</taxon>
        <taxon>Platanthera</taxon>
    </lineage>
</organism>
<dbReference type="InterPro" id="IPR006196">
    <property type="entry name" value="RNA-binding_domain_S1_IF1"/>
</dbReference>
<dbReference type="Gene3D" id="2.40.50.140">
    <property type="entry name" value="Nucleic acid-binding proteins"/>
    <property type="match status" value="1"/>
</dbReference>
<dbReference type="Pfam" id="PF01176">
    <property type="entry name" value="eIF-1a"/>
    <property type="match status" value="1"/>
</dbReference>
<dbReference type="SMART" id="SM00652">
    <property type="entry name" value="eIF1a"/>
    <property type="match status" value="1"/>
</dbReference>
<dbReference type="SUPFAM" id="SSF50249">
    <property type="entry name" value="Nucleic acid-binding proteins"/>
    <property type="match status" value="1"/>
</dbReference>
<dbReference type="PANTHER" id="PTHR21668">
    <property type="entry name" value="EIF-1A"/>
    <property type="match status" value="1"/>
</dbReference>
<accession>A0ABR2MVI1</accession>
<sequence>MLGNGWCEAMCSDDTKRLSHTRGKMHKKVWIAVGNIAIISFREYQDDKANVILKYMPDEAPLSATDGDPFFLPFVLL</sequence>
<evidence type="ECO:0000256" key="1">
    <source>
        <dbReference type="PROSITE-ProRule" id="PRU00181"/>
    </source>
</evidence>
<name>A0ABR2MVI1_9ASPA</name>
<keyword evidence="1" id="KW-0396">Initiation factor</keyword>
<feature type="domain" description="S1-like" evidence="2">
    <location>
        <begin position="1"/>
        <end position="56"/>
    </location>
</feature>
<reference evidence="3 4" key="1">
    <citation type="journal article" date="2022" name="Nat. Plants">
        <title>Genomes of leafy and leafless Platanthera orchids illuminate the evolution of mycoheterotrophy.</title>
        <authorList>
            <person name="Li M.H."/>
            <person name="Liu K.W."/>
            <person name="Li Z."/>
            <person name="Lu H.C."/>
            <person name="Ye Q.L."/>
            <person name="Zhang D."/>
            <person name="Wang J.Y."/>
            <person name="Li Y.F."/>
            <person name="Zhong Z.M."/>
            <person name="Liu X."/>
            <person name="Yu X."/>
            <person name="Liu D.K."/>
            <person name="Tu X.D."/>
            <person name="Liu B."/>
            <person name="Hao Y."/>
            <person name="Liao X.Y."/>
            <person name="Jiang Y.T."/>
            <person name="Sun W.H."/>
            <person name="Chen J."/>
            <person name="Chen Y.Q."/>
            <person name="Ai Y."/>
            <person name="Zhai J.W."/>
            <person name="Wu S.S."/>
            <person name="Zhou Z."/>
            <person name="Hsiao Y.Y."/>
            <person name="Wu W.L."/>
            <person name="Chen Y.Y."/>
            <person name="Lin Y.F."/>
            <person name="Hsu J.L."/>
            <person name="Li C.Y."/>
            <person name="Wang Z.W."/>
            <person name="Zhao X."/>
            <person name="Zhong W.Y."/>
            <person name="Ma X.K."/>
            <person name="Ma L."/>
            <person name="Huang J."/>
            <person name="Chen G.Z."/>
            <person name="Huang M.Z."/>
            <person name="Huang L."/>
            <person name="Peng D.H."/>
            <person name="Luo Y.B."/>
            <person name="Zou S.Q."/>
            <person name="Chen S.P."/>
            <person name="Lan S."/>
            <person name="Tsai W.C."/>
            <person name="Van de Peer Y."/>
            <person name="Liu Z.J."/>
        </authorList>
    </citation>
    <scope>NUCLEOTIDE SEQUENCE [LARGE SCALE GENOMIC DNA]</scope>
    <source>
        <strain evidence="3">Lor288</strain>
    </source>
</reference>
<comment type="caution">
    <text evidence="3">The sequence shown here is derived from an EMBL/GenBank/DDBJ whole genome shotgun (WGS) entry which is preliminary data.</text>
</comment>
<proteinExistence type="predicted"/>
<evidence type="ECO:0000313" key="3">
    <source>
        <dbReference type="EMBL" id="KAK8967624.1"/>
    </source>
</evidence>
<dbReference type="InterPro" id="IPR001253">
    <property type="entry name" value="TIF_eIF-1A"/>
</dbReference>
<dbReference type="CDD" id="cd05793">
    <property type="entry name" value="S1_IF1A"/>
    <property type="match status" value="1"/>
</dbReference>
<keyword evidence="1" id="KW-0648">Protein biosynthesis</keyword>
<dbReference type="PROSITE" id="PS50832">
    <property type="entry name" value="S1_IF1_TYPE"/>
    <property type="match status" value="1"/>
</dbReference>
<dbReference type="InterPro" id="IPR012340">
    <property type="entry name" value="NA-bd_OB-fold"/>
</dbReference>
<dbReference type="EMBL" id="JBBWWR010000004">
    <property type="protein sequence ID" value="KAK8967624.1"/>
    <property type="molecule type" value="Genomic_DNA"/>
</dbReference>
<protein>
    <recommendedName>
        <fullName evidence="2">S1-like domain-containing protein</fullName>
    </recommendedName>
</protein>